<organism evidence="1">
    <name type="scientific">Chromera velia CCMP2878</name>
    <dbReference type="NCBI Taxonomy" id="1169474"/>
    <lineage>
        <taxon>Eukaryota</taxon>
        <taxon>Sar</taxon>
        <taxon>Alveolata</taxon>
        <taxon>Colpodellida</taxon>
        <taxon>Chromeraceae</taxon>
        <taxon>Chromera</taxon>
    </lineage>
</organism>
<dbReference type="PhylomeDB" id="A0A0G4HIB8"/>
<name>A0A0G4HIB8_9ALVE</name>
<protein>
    <submittedName>
        <fullName evidence="1">Uncharacterized protein</fullName>
    </submittedName>
</protein>
<evidence type="ECO:0000313" key="1">
    <source>
        <dbReference type="EMBL" id="CEM43805.1"/>
    </source>
</evidence>
<dbReference type="EMBL" id="CDMZ01002766">
    <property type="protein sequence ID" value="CEM43805.1"/>
    <property type="molecule type" value="Genomic_DNA"/>
</dbReference>
<proteinExistence type="predicted"/>
<dbReference type="VEuPathDB" id="CryptoDB:Cvel_27805"/>
<reference evidence="1" key="1">
    <citation type="submission" date="2014-11" db="EMBL/GenBank/DDBJ databases">
        <authorList>
            <person name="Otto D Thomas"/>
            <person name="Naeem Raeece"/>
        </authorList>
    </citation>
    <scope>NUCLEOTIDE SEQUENCE</scope>
</reference>
<accession>A0A0G4HIB8</accession>
<gene>
    <name evidence="1" type="ORF">Cvel_27805</name>
</gene>
<dbReference type="AlphaFoldDB" id="A0A0G4HIB8"/>
<sequence length="109" mass="12046">MWAHVAHGAFITRNATFSKAIGMTPYEKATGKKPDRRLMVGDPSILKIVESDIELPGSLIMWLYPLNSHTAVVAKKNPYTGVWKTLDTHSVCVKPLRSGSVKLWSPVAE</sequence>